<protein>
    <submittedName>
        <fullName evidence="1">Uncharacterized protein</fullName>
    </submittedName>
</protein>
<gene>
    <name evidence="1" type="ORF">GU926_17195</name>
</gene>
<dbReference type="RefSeq" id="WP_160694066.1">
    <property type="nucleotide sequence ID" value="NZ_CP047897.1"/>
</dbReference>
<dbReference type="KEGG" id="nib:GU926_17195"/>
<dbReference type="Proteomes" id="UP000464214">
    <property type="component" value="Chromosome"/>
</dbReference>
<accession>A0A6P1P3Q9</accession>
<dbReference type="PROSITE" id="PS51257">
    <property type="entry name" value="PROKAR_LIPOPROTEIN"/>
    <property type="match status" value="1"/>
</dbReference>
<sequence>MKKNYWLMAALLFLASACESHKKTESVPVLAVAQHEAHMTETSHEVDLLKLFSPYIKGVWVKADYIAEVRKTKSPLAAFAKVGEISTVLIDPSKAVGDSLEVGFSLGNHEGGSFQLLFRPGSRQKFLQTNYPDYEHTGQAKELGFQVVGKDTFLLIETLNKNKELLRSDKYVKAFTSQSEEDDASSGLDYLVRKNLIAGTYGYRDIKGKSMKVDFTSSGGVKGFPGFKSYTVITDFAVAIENNLDVLIFNYDEENQKSFAYTIKADTLHLFDYYLGKDSLHLVEGALKYKLIRIAK</sequence>
<evidence type="ECO:0000313" key="1">
    <source>
        <dbReference type="EMBL" id="QHL89069.1"/>
    </source>
</evidence>
<dbReference type="EMBL" id="CP047897">
    <property type="protein sequence ID" value="QHL89069.1"/>
    <property type="molecule type" value="Genomic_DNA"/>
</dbReference>
<keyword evidence="2" id="KW-1185">Reference proteome</keyword>
<organism evidence="1 2">
    <name type="scientific">Nibribacter ruber</name>
    <dbReference type="NCBI Taxonomy" id="2698458"/>
    <lineage>
        <taxon>Bacteria</taxon>
        <taxon>Pseudomonadati</taxon>
        <taxon>Bacteroidota</taxon>
        <taxon>Cytophagia</taxon>
        <taxon>Cytophagales</taxon>
        <taxon>Hymenobacteraceae</taxon>
        <taxon>Nibribacter</taxon>
    </lineage>
</organism>
<name>A0A6P1P3Q9_9BACT</name>
<evidence type="ECO:0000313" key="2">
    <source>
        <dbReference type="Proteomes" id="UP000464214"/>
    </source>
</evidence>
<dbReference type="AlphaFoldDB" id="A0A6P1P3Q9"/>
<reference evidence="1 2" key="1">
    <citation type="submission" date="2020-01" db="EMBL/GenBank/DDBJ databases">
        <authorList>
            <person name="Kim M."/>
        </authorList>
    </citation>
    <scope>NUCLEOTIDE SEQUENCE [LARGE SCALE GENOMIC DNA]</scope>
    <source>
        <strain evidence="1 2">BT10</strain>
    </source>
</reference>
<proteinExistence type="predicted"/>